<evidence type="ECO:0000313" key="4">
    <source>
        <dbReference type="Proteomes" id="UP000887013"/>
    </source>
</evidence>
<comment type="caution">
    <text evidence="3">The sequence shown here is derived from an EMBL/GenBank/DDBJ whole genome shotgun (WGS) entry which is preliminary data.</text>
</comment>
<evidence type="ECO:0000313" key="3">
    <source>
        <dbReference type="EMBL" id="GFS72727.1"/>
    </source>
</evidence>
<dbReference type="PANTHER" id="PTHR24322">
    <property type="entry name" value="PKSB"/>
    <property type="match status" value="1"/>
</dbReference>
<name>A0A8X6MQQ0_NEPPI</name>
<dbReference type="Gene3D" id="3.40.50.720">
    <property type="entry name" value="NAD(P)-binding Rossmann-like Domain"/>
    <property type="match status" value="1"/>
</dbReference>
<dbReference type="InterPro" id="IPR036291">
    <property type="entry name" value="NAD(P)-bd_dom_sf"/>
</dbReference>
<accession>A0A8X6MQQ0</accession>
<comment type="similarity">
    <text evidence="1">Belongs to the short-chain dehydrogenases/reductases (SDR) family.</text>
</comment>
<protein>
    <submittedName>
        <fullName evidence="3">Uncharacterized protein</fullName>
    </submittedName>
</protein>
<evidence type="ECO:0000256" key="2">
    <source>
        <dbReference type="ARBA" id="ARBA00023002"/>
    </source>
</evidence>
<dbReference type="SUPFAM" id="SSF51735">
    <property type="entry name" value="NAD(P)-binding Rossmann-fold domains"/>
    <property type="match status" value="1"/>
</dbReference>
<dbReference type="EMBL" id="BMAW01095955">
    <property type="protein sequence ID" value="GFS72727.1"/>
    <property type="molecule type" value="Genomic_DNA"/>
</dbReference>
<dbReference type="AlphaFoldDB" id="A0A8X6MQQ0"/>
<dbReference type="GO" id="GO:0016616">
    <property type="term" value="F:oxidoreductase activity, acting on the CH-OH group of donors, NAD or NADP as acceptor"/>
    <property type="evidence" value="ECO:0007669"/>
    <property type="project" value="TreeGrafter"/>
</dbReference>
<sequence>MGCFTDVIDTIKVLFFICLDPFVRLGRCMCPKPKKSIKGEIVLLTGAGHGLGKEVAFRLAELGPTLVLWDINQTMIAFWLKSLTLVKSTYYVKIDESFGRGLSPNPTDDNGVPCVYDISISIVLNGACPSRTLVAMAVHLFIVWRFESVGPCPGYSVTHQWSNSGPW</sequence>
<proteinExistence type="inferred from homology"/>
<organism evidence="3 4">
    <name type="scientific">Nephila pilipes</name>
    <name type="common">Giant wood spider</name>
    <name type="synonym">Nephila maculata</name>
    <dbReference type="NCBI Taxonomy" id="299642"/>
    <lineage>
        <taxon>Eukaryota</taxon>
        <taxon>Metazoa</taxon>
        <taxon>Ecdysozoa</taxon>
        <taxon>Arthropoda</taxon>
        <taxon>Chelicerata</taxon>
        <taxon>Arachnida</taxon>
        <taxon>Araneae</taxon>
        <taxon>Araneomorphae</taxon>
        <taxon>Entelegynae</taxon>
        <taxon>Araneoidea</taxon>
        <taxon>Nephilidae</taxon>
        <taxon>Nephila</taxon>
    </lineage>
</organism>
<dbReference type="Proteomes" id="UP000887013">
    <property type="component" value="Unassembled WGS sequence"/>
</dbReference>
<gene>
    <name evidence="3" type="primary">SDR16C6_6</name>
    <name evidence="3" type="ORF">NPIL_599531</name>
</gene>
<keyword evidence="2" id="KW-0560">Oxidoreductase</keyword>
<reference evidence="3" key="1">
    <citation type="submission" date="2020-08" db="EMBL/GenBank/DDBJ databases">
        <title>Multicomponent nature underlies the extraordinary mechanical properties of spider dragline silk.</title>
        <authorList>
            <person name="Kono N."/>
            <person name="Nakamura H."/>
            <person name="Mori M."/>
            <person name="Yoshida Y."/>
            <person name="Ohtoshi R."/>
            <person name="Malay A.D."/>
            <person name="Moran D.A.P."/>
            <person name="Tomita M."/>
            <person name="Numata K."/>
            <person name="Arakawa K."/>
        </authorList>
    </citation>
    <scope>NUCLEOTIDE SEQUENCE</scope>
</reference>
<keyword evidence="4" id="KW-1185">Reference proteome</keyword>
<dbReference type="PANTHER" id="PTHR24322:SF736">
    <property type="entry name" value="RETINOL DEHYDROGENASE 10"/>
    <property type="match status" value="1"/>
</dbReference>
<evidence type="ECO:0000256" key="1">
    <source>
        <dbReference type="ARBA" id="ARBA00006484"/>
    </source>
</evidence>
<dbReference type="OrthoDB" id="6416212at2759"/>